<dbReference type="Pfam" id="PF00080">
    <property type="entry name" value="Sod_Cu"/>
    <property type="match status" value="1"/>
</dbReference>
<dbReference type="Gene3D" id="2.60.40.200">
    <property type="entry name" value="Superoxide dismutase, copper/zinc binding domain"/>
    <property type="match status" value="1"/>
</dbReference>
<evidence type="ECO:0000256" key="1">
    <source>
        <dbReference type="ARBA" id="ARBA00010457"/>
    </source>
</evidence>
<protein>
    <recommendedName>
        <fullName evidence="9">Superoxide dismutase [Cu-Zn]</fullName>
        <ecNumber evidence="9">1.15.1.1</ecNumber>
    </recommendedName>
</protein>
<dbReference type="FunFam" id="2.60.40.200:FF:000003">
    <property type="entry name" value="Superoxide dismutase [Cu-Zn], chloroplastic"/>
    <property type="match status" value="1"/>
</dbReference>
<evidence type="ECO:0000256" key="9">
    <source>
        <dbReference type="RuleBase" id="RU000393"/>
    </source>
</evidence>
<keyword evidence="10" id="KW-0732">Signal</keyword>
<dbReference type="InterPro" id="IPR001424">
    <property type="entry name" value="SOD_Cu_Zn_dom"/>
</dbReference>
<dbReference type="InterPro" id="IPR018152">
    <property type="entry name" value="SOD_Cu/Zn_BS"/>
</dbReference>
<dbReference type="CDD" id="cd00305">
    <property type="entry name" value="Cu-Zn_Superoxide_Dismutase"/>
    <property type="match status" value="1"/>
</dbReference>
<evidence type="ECO:0000313" key="16">
    <source>
        <dbReference type="RefSeq" id="XP_026742632.1"/>
    </source>
</evidence>
<dbReference type="OrthoDB" id="2015551at2759"/>
<dbReference type="EC" id="1.15.1.1" evidence="9"/>
<keyword evidence="6 9" id="KW-0186">Copper</keyword>
<dbReference type="PANTHER" id="PTHR10003">
    <property type="entry name" value="SUPEROXIDE DISMUTASE CU-ZN -RELATED"/>
    <property type="match status" value="1"/>
</dbReference>
<feature type="signal peptide" evidence="10">
    <location>
        <begin position="1"/>
        <end position="17"/>
    </location>
</feature>
<sequence length="204" mass="21632">MYKSLLFVAAAVALASAHDDIEVTRAIAILKADGVSGNVTFTREADGQIRIGGRIVGMKPGMYGFHVHEKGDLSNGCASTLGHFNPNGNDHGHPHDENRHVGDLGNIEFDSTQTADLDFVDHLIKLNGRHNIIGRAVVLHSMADDYGRTDHPDSKKTGNAGGRVACGVIGIMDYTLPKSNAASTSSASVVVALTFYTFVAALMC</sequence>
<comment type="function">
    <text evidence="9">Destroys radicals which are normally produced within the cells and which are toxic to biological systems.</text>
</comment>
<evidence type="ECO:0000256" key="8">
    <source>
        <dbReference type="ARBA" id="ARBA00049204"/>
    </source>
</evidence>
<evidence type="ECO:0000256" key="7">
    <source>
        <dbReference type="ARBA" id="ARBA00023157"/>
    </source>
</evidence>
<gene>
    <name evidence="13 14 15 16" type="primary">LOC113504501</name>
</gene>
<dbReference type="InterPro" id="IPR036423">
    <property type="entry name" value="SOD-like_Cu/Zn_dom_sf"/>
</dbReference>
<comment type="catalytic activity">
    <reaction evidence="8 9">
        <text>2 superoxide + 2 H(+) = H2O2 + O2</text>
        <dbReference type="Rhea" id="RHEA:20696"/>
        <dbReference type="ChEBI" id="CHEBI:15378"/>
        <dbReference type="ChEBI" id="CHEBI:15379"/>
        <dbReference type="ChEBI" id="CHEBI:16240"/>
        <dbReference type="ChEBI" id="CHEBI:18421"/>
        <dbReference type="EC" id="1.15.1.1"/>
    </reaction>
</comment>
<evidence type="ECO:0000259" key="11">
    <source>
        <dbReference type="Pfam" id="PF00080"/>
    </source>
</evidence>
<dbReference type="CTD" id="692772"/>
<dbReference type="AlphaFoldDB" id="A0A7E5WPN0"/>
<reference evidence="13 14" key="1">
    <citation type="submission" date="2025-04" db="UniProtKB">
        <authorList>
            <consortium name="RefSeq"/>
        </authorList>
    </citation>
    <scope>IDENTIFICATION</scope>
</reference>
<keyword evidence="7" id="KW-1015">Disulfide bond</keyword>
<dbReference type="Proteomes" id="UP000322000">
    <property type="component" value="Chromosome 22"/>
</dbReference>
<keyword evidence="3 9" id="KW-0862">Zinc</keyword>
<accession>A0A7E5WPN0</accession>
<evidence type="ECO:0000313" key="14">
    <source>
        <dbReference type="RefSeq" id="XP_026742630.1"/>
    </source>
</evidence>
<evidence type="ECO:0000313" key="15">
    <source>
        <dbReference type="RefSeq" id="XP_026742631.1"/>
    </source>
</evidence>
<evidence type="ECO:0000313" key="13">
    <source>
        <dbReference type="RefSeq" id="XP_026742629.1"/>
    </source>
</evidence>
<name>A0A7E5WPN0_TRINI</name>
<dbReference type="SUPFAM" id="SSF49329">
    <property type="entry name" value="Cu,Zn superoxide dismutase-like"/>
    <property type="match status" value="1"/>
</dbReference>
<dbReference type="RefSeq" id="XP_026742630.1">
    <property type="nucleotide sequence ID" value="XM_026886829.1"/>
</dbReference>
<comment type="similarity">
    <text evidence="1 9">Belongs to the Cu-Zn superoxide dismutase family.</text>
</comment>
<dbReference type="RefSeq" id="XP_026742632.1">
    <property type="nucleotide sequence ID" value="XM_026886831.1"/>
</dbReference>
<evidence type="ECO:0000256" key="2">
    <source>
        <dbReference type="ARBA" id="ARBA00022723"/>
    </source>
</evidence>
<evidence type="ECO:0000256" key="3">
    <source>
        <dbReference type="ARBA" id="ARBA00022833"/>
    </source>
</evidence>
<keyword evidence="2 9" id="KW-0479">Metal-binding</keyword>
<evidence type="ECO:0000256" key="10">
    <source>
        <dbReference type="SAM" id="SignalP"/>
    </source>
</evidence>
<keyword evidence="4" id="KW-0049">Antioxidant</keyword>
<organism evidence="12 13">
    <name type="scientific">Trichoplusia ni</name>
    <name type="common">Cabbage looper</name>
    <dbReference type="NCBI Taxonomy" id="7111"/>
    <lineage>
        <taxon>Eukaryota</taxon>
        <taxon>Metazoa</taxon>
        <taxon>Ecdysozoa</taxon>
        <taxon>Arthropoda</taxon>
        <taxon>Hexapoda</taxon>
        <taxon>Insecta</taxon>
        <taxon>Pterygota</taxon>
        <taxon>Neoptera</taxon>
        <taxon>Endopterygota</taxon>
        <taxon>Lepidoptera</taxon>
        <taxon>Glossata</taxon>
        <taxon>Ditrysia</taxon>
        <taxon>Noctuoidea</taxon>
        <taxon>Noctuidae</taxon>
        <taxon>Plusiinae</taxon>
        <taxon>Trichoplusia</taxon>
    </lineage>
</organism>
<evidence type="ECO:0000313" key="12">
    <source>
        <dbReference type="Proteomes" id="UP000322000"/>
    </source>
</evidence>
<dbReference type="RefSeq" id="XP_026742631.1">
    <property type="nucleotide sequence ID" value="XM_026886830.1"/>
</dbReference>
<dbReference type="PRINTS" id="PR00068">
    <property type="entry name" value="CUZNDISMTASE"/>
</dbReference>
<feature type="chain" id="PRO_5044656665" description="Superoxide dismutase [Cu-Zn]" evidence="10">
    <location>
        <begin position="18"/>
        <end position="204"/>
    </location>
</feature>
<dbReference type="GO" id="GO:0004784">
    <property type="term" value="F:superoxide dismutase activity"/>
    <property type="evidence" value="ECO:0007669"/>
    <property type="project" value="UniProtKB-EC"/>
</dbReference>
<feature type="domain" description="Superoxide dismutase copper/zinc binding" evidence="11">
    <location>
        <begin position="35"/>
        <end position="169"/>
    </location>
</feature>
<dbReference type="PROSITE" id="PS00087">
    <property type="entry name" value="SOD_CU_ZN_1"/>
    <property type="match status" value="1"/>
</dbReference>
<dbReference type="GO" id="GO:0005507">
    <property type="term" value="F:copper ion binding"/>
    <property type="evidence" value="ECO:0007669"/>
    <property type="project" value="InterPro"/>
</dbReference>
<evidence type="ECO:0000256" key="5">
    <source>
        <dbReference type="ARBA" id="ARBA00023002"/>
    </source>
</evidence>
<comment type="cofactor">
    <cofactor evidence="9">
        <name>Zn(2+)</name>
        <dbReference type="ChEBI" id="CHEBI:29105"/>
    </cofactor>
    <text evidence="9">Binds 1 zinc ion per subunit.</text>
</comment>
<proteinExistence type="inferred from homology"/>
<comment type="cofactor">
    <cofactor evidence="9">
        <name>Cu cation</name>
        <dbReference type="ChEBI" id="CHEBI:23378"/>
    </cofactor>
    <text evidence="9">Binds 1 copper ion per subunit.</text>
</comment>
<evidence type="ECO:0000256" key="4">
    <source>
        <dbReference type="ARBA" id="ARBA00022862"/>
    </source>
</evidence>
<dbReference type="PROSITE" id="PS00332">
    <property type="entry name" value="SOD_CU_ZN_2"/>
    <property type="match status" value="1"/>
</dbReference>
<keyword evidence="5 9" id="KW-0560">Oxidoreductase</keyword>
<dbReference type="GeneID" id="113504501"/>
<keyword evidence="12" id="KW-1185">Reference proteome</keyword>
<dbReference type="KEGG" id="tnl:113504501"/>
<dbReference type="InterPro" id="IPR024134">
    <property type="entry name" value="SOD_Cu/Zn_/chaperone"/>
</dbReference>
<dbReference type="RefSeq" id="XP_026742629.1">
    <property type="nucleotide sequence ID" value="XM_026886828.1"/>
</dbReference>
<evidence type="ECO:0000256" key="6">
    <source>
        <dbReference type="ARBA" id="ARBA00023008"/>
    </source>
</evidence>